<evidence type="ECO:0000313" key="9">
    <source>
        <dbReference type="EMBL" id="MQW39920.1"/>
    </source>
</evidence>
<dbReference type="PANTHER" id="PTHR30572:SF9">
    <property type="entry name" value="ABC TRANSPORTER PERMEASE PROTEIN"/>
    <property type="match status" value="1"/>
</dbReference>
<feature type="transmembrane region" description="Helical" evidence="7">
    <location>
        <begin position="329"/>
        <end position="349"/>
    </location>
</feature>
<gene>
    <name evidence="9" type="ORF">GHI93_08270</name>
</gene>
<dbReference type="GO" id="GO:0005886">
    <property type="term" value="C:plasma membrane"/>
    <property type="evidence" value="ECO:0007669"/>
    <property type="project" value="UniProtKB-SubCell"/>
</dbReference>
<feature type="domain" description="ABC3 transporter permease C-terminal" evidence="8">
    <location>
        <begin position="329"/>
        <end position="403"/>
    </location>
</feature>
<comment type="subcellular location">
    <subcellularLocation>
        <location evidence="1">Cell membrane</location>
        <topology evidence="1">Multi-pass membrane protein</topology>
    </subcellularLocation>
</comment>
<feature type="region of interest" description="Disordered" evidence="6">
    <location>
        <begin position="131"/>
        <end position="158"/>
    </location>
</feature>
<keyword evidence="4 7" id="KW-1133">Transmembrane helix</keyword>
<comment type="caution">
    <text evidence="9">The sequence shown here is derived from an EMBL/GenBank/DDBJ whole genome shotgun (WGS) entry which is preliminary data.</text>
</comment>
<sequence>MDFIRRAWLFTKAKITRTILLIVAFSAILIFVLSGLIINSAANASIANAKKAAGASVSLSVNMQNVIKAAQASAQSSNSSTSSTSATDKQHFGITLPTIAETTAQKIADLSGIKSYSFTYNAQASASSGITKVSETSTSSTSSSNTTSEGRGGGFGGGMFGGANQSDFTIVGTNNLSVNSSFTSSYKMTSGRAITPSDQGTNNVVIESTLASQNNLNVGSTFVLKDTNSKTYTMKVVGIYTTTSSSTENSISYMNSMYTALSVANAMKATTGQISTATYNMENPSHADRFVTEANKLVNNSNFTVSKNDTAYQNVKTSLNNVASFAKNIVLLVALAGAIILALIVMLMVRERRFEIGVLMSLGETKAKIVAQFFVELFIVMLVSVGLASAAGNVVGNVVGQQLLKQETTQTVTNTNMMRNTNRTPSGNAQNATRGAGFAAGNNGGFMRRAGGAMGFGQSSQQAKALEKLNIKTSASEIFLLLGIAILITLVAVGLASIGILRLNPKQVLTN</sequence>
<keyword evidence="2" id="KW-1003">Cell membrane</keyword>
<dbReference type="RefSeq" id="WP_153496583.1">
    <property type="nucleotide sequence ID" value="NZ_CAXYUY010000026.1"/>
</dbReference>
<dbReference type="PANTHER" id="PTHR30572">
    <property type="entry name" value="MEMBRANE COMPONENT OF TRANSPORTER-RELATED"/>
    <property type="match status" value="1"/>
</dbReference>
<proteinExistence type="predicted"/>
<dbReference type="InterPro" id="IPR003838">
    <property type="entry name" value="ABC3_permease_C"/>
</dbReference>
<dbReference type="GO" id="GO:0022857">
    <property type="term" value="F:transmembrane transporter activity"/>
    <property type="evidence" value="ECO:0007669"/>
    <property type="project" value="TreeGrafter"/>
</dbReference>
<reference evidence="9 10" key="1">
    <citation type="submission" date="2019-10" db="EMBL/GenBank/DDBJ databases">
        <authorList>
            <person name="Dong K."/>
        </authorList>
    </citation>
    <scope>NUCLEOTIDE SEQUENCE [LARGE SCALE GENOMIC DNA]</scope>
    <source>
        <strain evidence="9 10">DSM 28960</strain>
    </source>
</reference>
<feature type="transmembrane region" description="Helical" evidence="7">
    <location>
        <begin position="369"/>
        <end position="391"/>
    </location>
</feature>
<dbReference type="EMBL" id="WITJ01000010">
    <property type="protein sequence ID" value="MQW39920.1"/>
    <property type="molecule type" value="Genomic_DNA"/>
</dbReference>
<organism evidence="9 10">
    <name type="scientific">Lactococcus hircilactis</name>
    <dbReference type="NCBI Taxonomy" id="1494462"/>
    <lineage>
        <taxon>Bacteria</taxon>
        <taxon>Bacillati</taxon>
        <taxon>Bacillota</taxon>
        <taxon>Bacilli</taxon>
        <taxon>Lactobacillales</taxon>
        <taxon>Streptococcaceae</taxon>
        <taxon>Lactococcus</taxon>
    </lineage>
</organism>
<evidence type="ECO:0000313" key="10">
    <source>
        <dbReference type="Proteomes" id="UP000439550"/>
    </source>
</evidence>
<evidence type="ECO:0000256" key="6">
    <source>
        <dbReference type="SAM" id="MobiDB-lite"/>
    </source>
</evidence>
<dbReference type="InterPro" id="IPR050250">
    <property type="entry name" value="Macrolide_Exporter_MacB"/>
</dbReference>
<feature type="compositionally biased region" description="Low complexity" evidence="6">
    <location>
        <begin position="134"/>
        <end position="149"/>
    </location>
</feature>
<dbReference type="OrthoDB" id="9812886at2"/>
<dbReference type="Proteomes" id="UP000439550">
    <property type="component" value="Unassembled WGS sequence"/>
</dbReference>
<name>A0A7X1Z8R2_9LACT</name>
<keyword evidence="5 7" id="KW-0472">Membrane</keyword>
<dbReference type="AlphaFoldDB" id="A0A7X1Z8R2"/>
<evidence type="ECO:0000256" key="5">
    <source>
        <dbReference type="ARBA" id="ARBA00023136"/>
    </source>
</evidence>
<dbReference type="Pfam" id="PF02687">
    <property type="entry name" value="FtsX"/>
    <property type="match status" value="1"/>
</dbReference>
<accession>A0A7X1Z8R2</accession>
<evidence type="ECO:0000256" key="3">
    <source>
        <dbReference type="ARBA" id="ARBA00022692"/>
    </source>
</evidence>
<evidence type="ECO:0000259" key="8">
    <source>
        <dbReference type="Pfam" id="PF02687"/>
    </source>
</evidence>
<keyword evidence="3 7" id="KW-0812">Transmembrane</keyword>
<protein>
    <submittedName>
        <fullName evidence="9">FtsX-like permease family protein</fullName>
    </submittedName>
</protein>
<feature type="transmembrane region" description="Helical" evidence="7">
    <location>
        <begin position="478"/>
        <end position="501"/>
    </location>
</feature>
<evidence type="ECO:0000256" key="4">
    <source>
        <dbReference type="ARBA" id="ARBA00022989"/>
    </source>
</evidence>
<evidence type="ECO:0000256" key="2">
    <source>
        <dbReference type="ARBA" id="ARBA00022475"/>
    </source>
</evidence>
<keyword evidence="10" id="KW-1185">Reference proteome</keyword>
<evidence type="ECO:0000256" key="1">
    <source>
        <dbReference type="ARBA" id="ARBA00004651"/>
    </source>
</evidence>
<evidence type="ECO:0000256" key="7">
    <source>
        <dbReference type="SAM" id="Phobius"/>
    </source>
</evidence>